<sequence length="396" mass="42449">MRWKSSGSRLGKVVAALAATIVTVSAVASEQDGDVIKIGVVSPLSGANSRYGAYAVKGADLAVNEINAAGGVLGKKLELVQGDSQCVPAEGVSATQRMIRFDNVSMIIGDVCSSVTLAMQPVVEQAGVLLINAASSNPEITYRAGVGGYKWTFRTYPTDEVRAAAALEFAVSKGYTKFSVLSVDTDFGRGAINFTKKYLSRNHAQIVSEDYYKETETDFRPVLSKIRYVGAQAILMYGLADTTPIVAQQMHEMGLAGKVALIGNAEFTTPSTIAAAPDVLNGAIETVAWLPSWPDRRSLKFVADYKNAYSGDMPNVHAYTHWEAVHLLAQAIRNAHSTKDSDVRAALIKIKYDSVMGPVTFDDHQQAVVPIVLLEVVGNKAVNKGVLSSRVDYSAH</sequence>
<keyword evidence="4" id="KW-0029">Amino-acid transport</keyword>
<dbReference type="GO" id="GO:0006865">
    <property type="term" value="P:amino acid transport"/>
    <property type="evidence" value="ECO:0007669"/>
    <property type="project" value="UniProtKB-KW"/>
</dbReference>
<dbReference type="InterPro" id="IPR028081">
    <property type="entry name" value="Leu-bd"/>
</dbReference>
<feature type="signal peptide" evidence="5">
    <location>
        <begin position="1"/>
        <end position="28"/>
    </location>
</feature>
<dbReference type="Proteomes" id="UP000544134">
    <property type="component" value="Unassembled WGS sequence"/>
</dbReference>
<comment type="caution">
    <text evidence="7">The sequence shown here is derived from an EMBL/GenBank/DDBJ whole genome shotgun (WGS) entry which is preliminary data.</text>
</comment>
<dbReference type="SUPFAM" id="SSF53822">
    <property type="entry name" value="Periplasmic binding protein-like I"/>
    <property type="match status" value="1"/>
</dbReference>
<feature type="chain" id="PRO_5032598237" evidence="5">
    <location>
        <begin position="29"/>
        <end position="396"/>
    </location>
</feature>
<feature type="domain" description="Leucine-binding protein" evidence="6">
    <location>
        <begin position="36"/>
        <end position="377"/>
    </location>
</feature>
<comment type="similarity">
    <text evidence="1">Belongs to the leucine-binding protein family.</text>
</comment>
<dbReference type="AlphaFoldDB" id="A0A848IVZ5"/>
<dbReference type="InterPro" id="IPR051010">
    <property type="entry name" value="BCAA_transport"/>
</dbReference>
<keyword evidence="8" id="KW-1185">Reference proteome</keyword>
<evidence type="ECO:0000256" key="4">
    <source>
        <dbReference type="ARBA" id="ARBA00022970"/>
    </source>
</evidence>
<dbReference type="InterPro" id="IPR000709">
    <property type="entry name" value="Leu_Ile_Val-bd"/>
</dbReference>
<dbReference type="EMBL" id="JABBGJ010000068">
    <property type="protein sequence ID" value="NMM04034.1"/>
    <property type="molecule type" value="Genomic_DNA"/>
</dbReference>
<evidence type="ECO:0000259" key="6">
    <source>
        <dbReference type="Pfam" id="PF13458"/>
    </source>
</evidence>
<dbReference type="PRINTS" id="PR00337">
    <property type="entry name" value="LEUILEVALBP"/>
</dbReference>
<proteinExistence type="inferred from homology"/>
<evidence type="ECO:0000256" key="3">
    <source>
        <dbReference type="ARBA" id="ARBA00022729"/>
    </source>
</evidence>
<evidence type="ECO:0000313" key="7">
    <source>
        <dbReference type="EMBL" id="NMM04034.1"/>
    </source>
</evidence>
<keyword evidence="3 5" id="KW-0732">Signal</keyword>
<dbReference type="Gene3D" id="3.40.50.2300">
    <property type="match status" value="2"/>
</dbReference>
<evidence type="ECO:0000256" key="2">
    <source>
        <dbReference type="ARBA" id="ARBA00022448"/>
    </source>
</evidence>
<name>A0A848IVZ5_9BURK</name>
<evidence type="ECO:0000256" key="1">
    <source>
        <dbReference type="ARBA" id="ARBA00010062"/>
    </source>
</evidence>
<dbReference type="InterPro" id="IPR028082">
    <property type="entry name" value="Peripla_BP_I"/>
</dbReference>
<keyword evidence="2" id="KW-0813">Transport</keyword>
<protein>
    <submittedName>
        <fullName evidence="7">ABC transporter substrate-binding protein</fullName>
    </submittedName>
</protein>
<dbReference type="CDD" id="cd19988">
    <property type="entry name" value="PBP1_ABC_HAAT-like"/>
    <property type="match status" value="1"/>
</dbReference>
<gene>
    <name evidence="7" type="ORF">HHL24_40015</name>
</gene>
<dbReference type="PANTHER" id="PTHR30483">
    <property type="entry name" value="LEUCINE-SPECIFIC-BINDING PROTEIN"/>
    <property type="match status" value="1"/>
</dbReference>
<organism evidence="7 8">
    <name type="scientific">Paraburkholderia polaris</name>
    <dbReference type="NCBI Taxonomy" id="2728848"/>
    <lineage>
        <taxon>Bacteria</taxon>
        <taxon>Pseudomonadati</taxon>
        <taxon>Pseudomonadota</taxon>
        <taxon>Betaproteobacteria</taxon>
        <taxon>Burkholderiales</taxon>
        <taxon>Burkholderiaceae</taxon>
        <taxon>Paraburkholderia</taxon>
    </lineage>
</organism>
<reference evidence="7 8" key="1">
    <citation type="submission" date="2020-04" db="EMBL/GenBank/DDBJ databases">
        <title>Paraburkholderia sp. RP-4-7 isolated from soil.</title>
        <authorList>
            <person name="Dahal R.H."/>
        </authorList>
    </citation>
    <scope>NUCLEOTIDE SEQUENCE [LARGE SCALE GENOMIC DNA]</scope>
    <source>
        <strain evidence="7 8">RP-4-7</strain>
    </source>
</reference>
<dbReference type="PANTHER" id="PTHR30483:SF6">
    <property type="entry name" value="PERIPLASMIC BINDING PROTEIN OF ABC TRANSPORTER FOR NATURAL AMINO ACIDS"/>
    <property type="match status" value="1"/>
</dbReference>
<dbReference type="Pfam" id="PF13458">
    <property type="entry name" value="Peripla_BP_6"/>
    <property type="match status" value="1"/>
</dbReference>
<dbReference type="RefSeq" id="WP_169490806.1">
    <property type="nucleotide sequence ID" value="NZ_JABBGJ010000068.1"/>
</dbReference>
<accession>A0A848IVZ5</accession>
<evidence type="ECO:0000313" key="8">
    <source>
        <dbReference type="Proteomes" id="UP000544134"/>
    </source>
</evidence>
<evidence type="ECO:0000256" key="5">
    <source>
        <dbReference type="SAM" id="SignalP"/>
    </source>
</evidence>